<organism evidence="2 3">
    <name type="scientific">Limnofasciculus baicalensis BBK-W-15</name>
    <dbReference type="NCBI Taxonomy" id="2699891"/>
    <lineage>
        <taxon>Bacteria</taxon>
        <taxon>Bacillati</taxon>
        <taxon>Cyanobacteriota</taxon>
        <taxon>Cyanophyceae</taxon>
        <taxon>Coleofasciculales</taxon>
        <taxon>Coleofasciculaceae</taxon>
        <taxon>Limnofasciculus</taxon>
        <taxon>Limnofasciculus baicalensis</taxon>
    </lineage>
</organism>
<dbReference type="InterPro" id="IPR021787">
    <property type="entry name" value="DUF3352"/>
</dbReference>
<comment type="caution">
    <text evidence="2">The sequence shown here is derived from an EMBL/GenBank/DDBJ whole genome shotgun (WGS) entry which is preliminary data.</text>
</comment>
<dbReference type="Pfam" id="PF11832">
    <property type="entry name" value="DUF3352"/>
    <property type="match status" value="1"/>
</dbReference>
<dbReference type="RefSeq" id="WP_254012829.1">
    <property type="nucleotide sequence ID" value="NZ_JAMZMM010000165.1"/>
</dbReference>
<gene>
    <name evidence="2" type="ORF">NJ959_16635</name>
</gene>
<proteinExistence type="predicted"/>
<keyword evidence="1" id="KW-1133">Transmembrane helix</keyword>
<evidence type="ECO:0000313" key="2">
    <source>
        <dbReference type="EMBL" id="MCP2730061.1"/>
    </source>
</evidence>
<reference evidence="2" key="1">
    <citation type="submission" date="2022-06" db="EMBL/GenBank/DDBJ databases">
        <title>New cyanobacteria of genus Symplocastrum in benthos of Lake Baikal.</title>
        <authorList>
            <person name="Sorokovikova E."/>
            <person name="Tikhonova I."/>
            <person name="Krasnopeev A."/>
            <person name="Evseev P."/>
            <person name="Gladkikh A."/>
            <person name="Belykh O."/>
        </authorList>
    </citation>
    <scope>NUCLEOTIDE SEQUENCE</scope>
    <source>
        <strain evidence="2">BBK-W-15</strain>
    </source>
</reference>
<sequence length="573" mass="63476">MISYLIALKRHRKLFMKLRSFFYPFTVVVSVLLIALGSFFWFTSSAEASLPQENTPKNPSTAIFVSKQTPLMVSLLGERENLEELRQLQDSLVAPLDLNYRQDIQSWVGDEMTMAVTSLDLDRNPENATQPGYLLALTTDNPEKAKAALQVLYSSKAIAGQGDLVFEPYQGVTLLYKRPLPELVNDDTKPNQPPKIITSAVVANRFVLFANHPKVLRDAINNVQAADLNLANSPEYQKILPALVENRIGLSFINVPALAAWISAKSILPRDSFPTSQTLGIAFSLDNQGLLAHTAILGAEASEETIVPLLSKPVDALQYIPGESALAIAGSDLNQLWHSLSTEVGNEDILKSLLDRSIARLESGWEIKLPENIFSWVQGEYALSLLPSSDLVNPDWIFVAEKLDSANAEGAIANLDELAEKQGLSAGILPFRDRNLTVWTKLVPSTVEDGKGSLLNLEAKVQGIHTSIGNYEIFTNSIEAMDEALKGMDNSLLNDETFQDARAPLPFNNNGYFYIDWSNSKAFIDRQLPLMRIVELIAQPLFDDLRTLTVSNYGIDNGVQRSKLFFQFFEGEN</sequence>
<accession>A0AAE3GSW1</accession>
<evidence type="ECO:0000313" key="3">
    <source>
        <dbReference type="Proteomes" id="UP001204953"/>
    </source>
</evidence>
<dbReference type="EMBL" id="JAMZMM010000165">
    <property type="protein sequence ID" value="MCP2730061.1"/>
    <property type="molecule type" value="Genomic_DNA"/>
</dbReference>
<keyword evidence="1" id="KW-0472">Membrane</keyword>
<keyword evidence="3" id="KW-1185">Reference proteome</keyword>
<protein>
    <submittedName>
        <fullName evidence="2">DUF3352 domain-containing protein</fullName>
    </submittedName>
</protein>
<evidence type="ECO:0000256" key="1">
    <source>
        <dbReference type="SAM" id="Phobius"/>
    </source>
</evidence>
<name>A0AAE3GSW1_9CYAN</name>
<dbReference type="AlphaFoldDB" id="A0AAE3GSW1"/>
<dbReference type="Proteomes" id="UP001204953">
    <property type="component" value="Unassembled WGS sequence"/>
</dbReference>
<keyword evidence="1" id="KW-0812">Transmembrane</keyword>
<feature type="transmembrane region" description="Helical" evidence="1">
    <location>
        <begin position="21"/>
        <end position="42"/>
    </location>
</feature>